<dbReference type="AlphaFoldDB" id="A0A2W5B526"/>
<gene>
    <name evidence="1" type="ORF">DI640_03090</name>
</gene>
<sequence>MSDEDFVMVPIPALVTILLDRERTKNEPLTEAEVLAVRDNAVSVALPRDVAADIVEERGYDDIDQDDVWAAWNAIRPTLDV</sequence>
<proteinExistence type="predicted"/>
<reference evidence="1 2" key="1">
    <citation type="submission" date="2017-08" db="EMBL/GenBank/DDBJ databases">
        <title>Infants hospitalized years apart are colonized by the same room-sourced microbial strains.</title>
        <authorList>
            <person name="Brooks B."/>
            <person name="Olm M.R."/>
            <person name="Firek B.A."/>
            <person name="Baker R."/>
            <person name="Thomas B.C."/>
            <person name="Morowitz M.J."/>
            <person name="Banfield J.F."/>
        </authorList>
    </citation>
    <scope>NUCLEOTIDE SEQUENCE [LARGE SCALE GENOMIC DNA]</scope>
    <source>
        <strain evidence="1">S2_018_000_R3_119</strain>
    </source>
</reference>
<dbReference type="EMBL" id="QFMX01000003">
    <property type="protein sequence ID" value="PZO75798.1"/>
    <property type="molecule type" value="Genomic_DNA"/>
</dbReference>
<protein>
    <submittedName>
        <fullName evidence="1">Uncharacterized protein</fullName>
    </submittedName>
</protein>
<evidence type="ECO:0000313" key="1">
    <source>
        <dbReference type="EMBL" id="PZO75798.1"/>
    </source>
</evidence>
<organism evidence="1 2">
    <name type="scientific">Sphingomonas taxi</name>
    <dbReference type="NCBI Taxonomy" id="1549858"/>
    <lineage>
        <taxon>Bacteria</taxon>
        <taxon>Pseudomonadati</taxon>
        <taxon>Pseudomonadota</taxon>
        <taxon>Alphaproteobacteria</taxon>
        <taxon>Sphingomonadales</taxon>
        <taxon>Sphingomonadaceae</taxon>
        <taxon>Sphingomonas</taxon>
    </lineage>
</organism>
<accession>A0A2W5B526</accession>
<name>A0A2W5B526_9SPHN</name>
<dbReference type="Proteomes" id="UP000249555">
    <property type="component" value="Unassembled WGS sequence"/>
</dbReference>
<comment type="caution">
    <text evidence="1">The sequence shown here is derived from an EMBL/GenBank/DDBJ whole genome shotgun (WGS) entry which is preliminary data.</text>
</comment>
<evidence type="ECO:0000313" key="2">
    <source>
        <dbReference type="Proteomes" id="UP000249555"/>
    </source>
</evidence>